<evidence type="ECO:0000313" key="1">
    <source>
        <dbReference type="EMBL" id="OBQ40855.1"/>
    </source>
</evidence>
<protein>
    <recommendedName>
        <fullName evidence="3">Tail fiber protein</fullName>
    </recommendedName>
</protein>
<comment type="caution">
    <text evidence="1">The sequence shown here is derived from an EMBL/GenBank/DDBJ whole genome shotgun (WGS) entry which is preliminary data.</text>
</comment>
<dbReference type="AlphaFoldDB" id="A0A1B7WUV2"/>
<dbReference type="Gene3D" id="6.20.230.10">
    <property type="match status" value="1"/>
</dbReference>
<name>A0A1B7WUV2_APHFL</name>
<reference evidence="1 2" key="1">
    <citation type="submission" date="2015-09" db="EMBL/GenBank/DDBJ databases">
        <title>Aphanizomenon flos-aquae WA102.</title>
        <authorList>
            <person name="Driscoll C."/>
        </authorList>
    </citation>
    <scope>NUCLEOTIDE SEQUENCE [LARGE SCALE GENOMIC DNA]</scope>
    <source>
        <strain evidence="1">WA102</strain>
    </source>
</reference>
<dbReference type="PATRIC" id="fig|1710896.3.peg.6534"/>
<accession>A0A1B7WUV2</accession>
<organism evidence="1 2">
    <name type="scientific">Aphanizomenon flos-aquae WA102</name>
    <dbReference type="NCBI Taxonomy" id="1710896"/>
    <lineage>
        <taxon>Bacteria</taxon>
        <taxon>Bacillati</taxon>
        <taxon>Cyanobacteriota</taxon>
        <taxon>Cyanophyceae</taxon>
        <taxon>Nostocales</taxon>
        <taxon>Aphanizomenonaceae</taxon>
        <taxon>Aphanizomenon</taxon>
    </lineage>
</organism>
<dbReference type="Proteomes" id="UP000092093">
    <property type="component" value="Unassembled WGS sequence"/>
</dbReference>
<proteinExistence type="predicted"/>
<gene>
    <name evidence="1" type="ORF">AN484_22075</name>
</gene>
<dbReference type="EMBL" id="LJOW01000167">
    <property type="protein sequence ID" value="OBQ40855.1"/>
    <property type="molecule type" value="Genomic_DNA"/>
</dbReference>
<evidence type="ECO:0000313" key="2">
    <source>
        <dbReference type="Proteomes" id="UP000092093"/>
    </source>
</evidence>
<sequence length="1152" mass="115964">MPNGTITSTENTFGTVNGALSGTVAGTLTGSVGVPGPVGPAGPGSTWGGIAGTLSAQTDLWTELGTKYLASNPAGYQTAGQVSTALAPYITSATATASFYPLTGNPSSFLTAAALSPYLLSSTAASTYQTLAGMSSYLTTSAAAAGYYPLTGNPSGFLTAASLSGYATESWVTGQGYITSAALTPYLTSATAASTYQTLSGMSSYLTTSTAASTYQTLAGMSDYLAKAGNLAGLASTSAARSNLGLGSLAVVNDAPSDGSQYARKNGAWDVVTATPDFISSVSSPLAVTTGNLTIDLSAYAPLASPALTGNPTAPTPTFGDNDTSIATTAFVQAGLLGGTAVARNLEVEVRNQSGSTIPAGRIVYISGATGNKPLITLAQANNDANSAQTIGFVKTAIANNGTGFVIVRGELENIDTSALTEGVQLYLSPTTAGTWTTTKPSAPQHLVYVGIVIRSHPTLGTILVAVQNGYELGEIHDVALSGLANNDLLAYESSTDLWKNKTYSALGLLTSSAAASTYAPLASPSFTGLATFDNSTNYALTLPSGTAGYYSSASSGVYSIFNASTEVIRLSSGGIKYPDGNTQSVAFPGFTGYAPLASPALTGNVTITSNSTGAALFIEQAGTGNILTLHDQAADTTFVAIDQNGKVNTIPSVTASAGFNVPHGAAPTTPVNGDIWTTTSGLFMRQNGTTQQYVDLAGTQTINGAKTFSNASLTFGNATAASTVNIASGASGSAITKTVNLATGGQSGSTTNVTIGSTDSVTTVQVNGSLNVNSTSNIGTSTGTFILGLANGATTTGQTKTVNIGTAGVAGSTTVIAIGSTTGTSTTTLQGTTNGVTAAADTNSVALATTAYVVGQAGSATPLVDGTAAVGTSLRYARADHVHPTDTTRAALNSPAFTGTPSLPTGTTAVTQTAGNNTTAVATTAFVTAANLGTDDPQLLETCMEGITPALSNTSMTAVAQRANSNIWNLLNYGSAVASGSITHWFSPFDGQWYGVNGWNFSKAGNAVFYANVGLAAGATQNADCRIFWGRRNTDAVGTNIAIKGFQIRFSTAGGTMTTSFGVHNGTSLTEVSMGNATSGGFNKYLVTWDGAGNFTCFRNGVQVATSSLGPTGTVNDSNGVYAGIDYKANTGNTASHTVSYLNSFTMRGAF</sequence>
<evidence type="ECO:0008006" key="3">
    <source>
        <dbReference type="Google" id="ProtNLM"/>
    </source>
</evidence>